<comment type="catalytic activity">
    <reaction evidence="8 9">
        <text>D-gluconate + ATP = 6-phospho-D-gluconate + ADP + H(+)</text>
        <dbReference type="Rhea" id="RHEA:19433"/>
        <dbReference type="ChEBI" id="CHEBI:15378"/>
        <dbReference type="ChEBI" id="CHEBI:18391"/>
        <dbReference type="ChEBI" id="CHEBI:30616"/>
        <dbReference type="ChEBI" id="CHEBI:58759"/>
        <dbReference type="ChEBI" id="CHEBI:456216"/>
        <dbReference type="EC" id="2.7.1.12"/>
    </reaction>
</comment>
<dbReference type="Proteomes" id="UP001216595">
    <property type="component" value="Unassembled WGS sequence"/>
</dbReference>
<evidence type="ECO:0000256" key="2">
    <source>
        <dbReference type="ARBA" id="ARBA00008420"/>
    </source>
</evidence>
<comment type="similarity">
    <text evidence="2 9">Belongs to the gluconokinase GntK/GntV family.</text>
</comment>
<proteinExistence type="inferred from homology"/>
<gene>
    <name evidence="10" type="ORF">PQU94_07855</name>
</gene>
<comment type="pathway">
    <text evidence="1">Carbohydrate acid metabolism.</text>
</comment>
<dbReference type="NCBIfam" id="TIGR01313">
    <property type="entry name" value="therm_gnt_kin"/>
    <property type="match status" value="1"/>
</dbReference>
<dbReference type="Pfam" id="PF01202">
    <property type="entry name" value="SKI"/>
    <property type="match status" value="1"/>
</dbReference>
<evidence type="ECO:0000256" key="5">
    <source>
        <dbReference type="ARBA" id="ARBA00022741"/>
    </source>
</evidence>
<keyword evidence="7 9" id="KW-0067">ATP-binding</keyword>
<keyword evidence="11" id="KW-1185">Reference proteome</keyword>
<evidence type="ECO:0000256" key="7">
    <source>
        <dbReference type="ARBA" id="ARBA00022840"/>
    </source>
</evidence>
<reference evidence="10 11" key="1">
    <citation type="submission" date="2023-01" db="EMBL/GenBank/DDBJ databases">
        <title>Novel species of the genus Asticcacaulis isolated from rivers.</title>
        <authorList>
            <person name="Lu H."/>
        </authorList>
    </citation>
    <scope>NUCLEOTIDE SEQUENCE [LARGE SCALE GENOMIC DNA]</scope>
    <source>
        <strain evidence="10 11">DXS10W</strain>
    </source>
</reference>
<dbReference type="PANTHER" id="PTHR43442">
    <property type="entry name" value="GLUCONOKINASE-RELATED"/>
    <property type="match status" value="1"/>
</dbReference>
<evidence type="ECO:0000256" key="4">
    <source>
        <dbReference type="ARBA" id="ARBA00022679"/>
    </source>
</evidence>
<dbReference type="EC" id="2.7.1.12" evidence="3 9"/>
<evidence type="ECO:0000313" key="11">
    <source>
        <dbReference type="Proteomes" id="UP001216595"/>
    </source>
</evidence>
<keyword evidence="6 9" id="KW-0418">Kinase</keyword>
<dbReference type="InterPro" id="IPR027417">
    <property type="entry name" value="P-loop_NTPase"/>
</dbReference>
<name>A0ABT5IFE6_9CAUL</name>
<evidence type="ECO:0000256" key="8">
    <source>
        <dbReference type="ARBA" id="ARBA00048090"/>
    </source>
</evidence>
<dbReference type="Gene3D" id="3.40.50.300">
    <property type="entry name" value="P-loop containing nucleotide triphosphate hydrolases"/>
    <property type="match status" value="1"/>
</dbReference>
<protein>
    <recommendedName>
        <fullName evidence="3 9">Gluconokinase</fullName>
        <ecNumber evidence="3 9">2.7.1.12</ecNumber>
    </recommendedName>
</protein>
<evidence type="ECO:0000256" key="6">
    <source>
        <dbReference type="ARBA" id="ARBA00022777"/>
    </source>
</evidence>
<evidence type="ECO:0000313" key="10">
    <source>
        <dbReference type="EMBL" id="MDC7694196.1"/>
    </source>
</evidence>
<dbReference type="InterPro" id="IPR031322">
    <property type="entry name" value="Shikimate/glucono_kinase"/>
</dbReference>
<dbReference type="InterPro" id="IPR006001">
    <property type="entry name" value="Therm_gnt_kin"/>
</dbReference>
<evidence type="ECO:0000256" key="9">
    <source>
        <dbReference type="RuleBase" id="RU363066"/>
    </source>
</evidence>
<sequence length="173" mass="18851">MGISGCGKTTLGKGIAQALGYNFIEGDDLHPQDNVSKMSAGIALTDEDRWPWLERVAQALDRASPENGCVVSCSALRHSYRQMLRSRCGTPIVFVFPELSPDVARARLQRRPNHYMPASLVDSQFATLEPPGPEESVLRIDGLRSTGACLRYALANLSPQTADLLIQTPQATL</sequence>
<dbReference type="SUPFAM" id="SSF52540">
    <property type="entry name" value="P-loop containing nucleoside triphosphate hydrolases"/>
    <property type="match status" value="1"/>
</dbReference>
<dbReference type="PANTHER" id="PTHR43442:SF3">
    <property type="entry name" value="GLUCONOKINASE-RELATED"/>
    <property type="match status" value="1"/>
</dbReference>
<dbReference type="CDD" id="cd02021">
    <property type="entry name" value="GntK"/>
    <property type="match status" value="1"/>
</dbReference>
<accession>A0ABT5IFE6</accession>
<keyword evidence="4 9" id="KW-0808">Transferase</keyword>
<comment type="caution">
    <text evidence="10">The sequence shown here is derived from an EMBL/GenBank/DDBJ whole genome shotgun (WGS) entry which is preliminary data.</text>
</comment>
<evidence type="ECO:0000256" key="1">
    <source>
        <dbReference type="ARBA" id="ARBA00004761"/>
    </source>
</evidence>
<keyword evidence="5 9" id="KW-0547">Nucleotide-binding</keyword>
<evidence type="ECO:0000256" key="3">
    <source>
        <dbReference type="ARBA" id="ARBA00012054"/>
    </source>
</evidence>
<dbReference type="EMBL" id="JAQQKW010000004">
    <property type="protein sequence ID" value="MDC7694196.1"/>
    <property type="molecule type" value="Genomic_DNA"/>
</dbReference>
<organism evidence="10 11">
    <name type="scientific">Asticcacaulis currens</name>
    <dbReference type="NCBI Taxonomy" id="2984210"/>
    <lineage>
        <taxon>Bacteria</taxon>
        <taxon>Pseudomonadati</taxon>
        <taxon>Pseudomonadota</taxon>
        <taxon>Alphaproteobacteria</taxon>
        <taxon>Caulobacterales</taxon>
        <taxon>Caulobacteraceae</taxon>
        <taxon>Asticcacaulis</taxon>
    </lineage>
</organism>